<reference evidence="2 3" key="1">
    <citation type="submission" date="2018-06" db="EMBL/GenBank/DDBJ databases">
        <title>Genomic Encyclopedia of Type Strains, Phase IV (KMG-IV): sequencing the most valuable type-strain genomes for metagenomic binning, comparative biology and taxonomic classification.</title>
        <authorList>
            <person name="Goeker M."/>
        </authorList>
    </citation>
    <scope>NUCLEOTIDE SEQUENCE [LARGE SCALE GENOMIC DNA]</scope>
    <source>
        <strain evidence="2 3">DSM 24875</strain>
    </source>
</reference>
<feature type="transmembrane region" description="Helical" evidence="1">
    <location>
        <begin position="81"/>
        <end position="102"/>
    </location>
</feature>
<evidence type="ECO:0000313" key="2">
    <source>
        <dbReference type="EMBL" id="RBP13153.1"/>
    </source>
</evidence>
<feature type="transmembrane region" description="Helical" evidence="1">
    <location>
        <begin position="140"/>
        <end position="162"/>
    </location>
</feature>
<keyword evidence="1" id="KW-0472">Membrane</keyword>
<feature type="transmembrane region" description="Helical" evidence="1">
    <location>
        <begin position="109"/>
        <end position="134"/>
    </location>
</feature>
<dbReference type="RefSeq" id="WP_113889586.1">
    <property type="nucleotide sequence ID" value="NZ_QNRK01000012.1"/>
</dbReference>
<evidence type="ECO:0000256" key="1">
    <source>
        <dbReference type="SAM" id="Phobius"/>
    </source>
</evidence>
<gene>
    <name evidence="2" type="ORF">DFR50_112124</name>
</gene>
<keyword evidence="3" id="KW-1185">Reference proteome</keyword>
<sequence>MNAIANLAPRSRVSALSALMVAASVALTLGFSCALPLAAFATMAAMLFGPAAAIGSILSVWLANQIVGFACLGYPIDASTFAWGAGLALILLLAVGAAAFVLARVGGAVGVVAAFVAAFVTCQGAVSAGCLLTGDGVAHFTLAVVTRIFLINAATFGGFLALRALGARAGLGTQSGRACALRHA</sequence>
<accession>A0A366FEQ2</accession>
<dbReference type="OrthoDB" id="8447539at2"/>
<dbReference type="AlphaFoldDB" id="A0A366FEQ2"/>
<protein>
    <submittedName>
        <fullName evidence="2">Uncharacterized protein</fullName>
    </submittedName>
</protein>
<organism evidence="2 3">
    <name type="scientific">Roseiarcus fermentans</name>
    <dbReference type="NCBI Taxonomy" id="1473586"/>
    <lineage>
        <taxon>Bacteria</taxon>
        <taxon>Pseudomonadati</taxon>
        <taxon>Pseudomonadota</taxon>
        <taxon>Alphaproteobacteria</taxon>
        <taxon>Hyphomicrobiales</taxon>
        <taxon>Roseiarcaceae</taxon>
        <taxon>Roseiarcus</taxon>
    </lineage>
</organism>
<feature type="transmembrane region" description="Helical" evidence="1">
    <location>
        <begin position="15"/>
        <end position="40"/>
    </location>
</feature>
<dbReference type="EMBL" id="QNRK01000012">
    <property type="protein sequence ID" value="RBP13153.1"/>
    <property type="molecule type" value="Genomic_DNA"/>
</dbReference>
<evidence type="ECO:0000313" key="3">
    <source>
        <dbReference type="Proteomes" id="UP000253529"/>
    </source>
</evidence>
<dbReference type="Proteomes" id="UP000253529">
    <property type="component" value="Unassembled WGS sequence"/>
</dbReference>
<keyword evidence="1" id="KW-1133">Transmembrane helix</keyword>
<feature type="transmembrane region" description="Helical" evidence="1">
    <location>
        <begin position="52"/>
        <end position="75"/>
    </location>
</feature>
<keyword evidence="1" id="KW-0812">Transmembrane</keyword>
<proteinExistence type="predicted"/>
<name>A0A366FEQ2_9HYPH</name>
<comment type="caution">
    <text evidence="2">The sequence shown here is derived from an EMBL/GenBank/DDBJ whole genome shotgun (WGS) entry which is preliminary data.</text>
</comment>